<name>A0A9D8PP06_9DELT</name>
<keyword evidence="1" id="KW-1133">Transmembrane helix</keyword>
<dbReference type="Proteomes" id="UP000809273">
    <property type="component" value="Unassembled WGS sequence"/>
</dbReference>
<keyword evidence="1" id="KW-0812">Transmembrane</keyword>
<evidence type="ECO:0000313" key="3">
    <source>
        <dbReference type="Proteomes" id="UP000809273"/>
    </source>
</evidence>
<feature type="transmembrane region" description="Helical" evidence="1">
    <location>
        <begin position="6"/>
        <end position="27"/>
    </location>
</feature>
<dbReference type="AlphaFoldDB" id="A0A9D8PP06"/>
<keyword evidence="1" id="KW-0472">Membrane</keyword>
<sequence length="108" mass="12344">MGLKLFRFSIILLVIYMPIHIAVFFAAPGPILIGDAVDEMTAESILYQRQLVVTNIALEYLDLTIKALEIEAELGNMRELNELVKGERKWRNSLVVRINRIESDLKSK</sequence>
<gene>
    <name evidence="2" type="ORF">JW984_05755</name>
</gene>
<reference evidence="2" key="2">
    <citation type="submission" date="2021-01" db="EMBL/GenBank/DDBJ databases">
        <authorList>
            <person name="Hahn C.R."/>
            <person name="Youssef N.H."/>
            <person name="Elshahed M."/>
        </authorList>
    </citation>
    <scope>NUCLEOTIDE SEQUENCE</scope>
    <source>
        <strain evidence="2">Zod_Metabat.24</strain>
    </source>
</reference>
<evidence type="ECO:0000313" key="2">
    <source>
        <dbReference type="EMBL" id="MBN1572687.1"/>
    </source>
</evidence>
<reference evidence="2" key="1">
    <citation type="journal article" date="2021" name="Environ. Microbiol.">
        <title>Genomic characterization of three novel Desulfobacterota classes expand the metabolic and phylogenetic diversity of the phylum.</title>
        <authorList>
            <person name="Murphy C.L."/>
            <person name="Biggerstaff J."/>
            <person name="Eichhorn A."/>
            <person name="Ewing E."/>
            <person name="Shahan R."/>
            <person name="Soriano D."/>
            <person name="Stewart S."/>
            <person name="VanMol K."/>
            <person name="Walker R."/>
            <person name="Walters P."/>
            <person name="Elshahed M.S."/>
            <person name="Youssef N.H."/>
        </authorList>
    </citation>
    <scope>NUCLEOTIDE SEQUENCE</scope>
    <source>
        <strain evidence="2">Zod_Metabat.24</strain>
    </source>
</reference>
<organism evidence="2 3">
    <name type="scientific">Candidatus Zymogenus saltonus</name>
    <dbReference type="NCBI Taxonomy" id="2844893"/>
    <lineage>
        <taxon>Bacteria</taxon>
        <taxon>Deltaproteobacteria</taxon>
        <taxon>Candidatus Zymogenia</taxon>
        <taxon>Candidatus Zymogeniales</taxon>
        <taxon>Candidatus Zymogenaceae</taxon>
        <taxon>Candidatus Zymogenus</taxon>
    </lineage>
</organism>
<proteinExistence type="predicted"/>
<accession>A0A9D8PP06</accession>
<evidence type="ECO:0000256" key="1">
    <source>
        <dbReference type="SAM" id="Phobius"/>
    </source>
</evidence>
<comment type="caution">
    <text evidence="2">The sequence shown here is derived from an EMBL/GenBank/DDBJ whole genome shotgun (WGS) entry which is preliminary data.</text>
</comment>
<protein>
    <submittedName>
        <fullName evidence="2">Uncharacterized protein</fullName>
    </submittedName>
</protein>
<dbReference type="EMBL" id="JAFGIX010000027">
    <property type="protein sequence ID" value="MBN1572687.1"/>
    <property type="molecule type" value="Genomic_DNA"/>
</dbReference>